<dbReference type="Pfam" id="PF13559">
    <property type="entry name" value="DUF4129"/>
    <property type="match status" value="1"/>
</dbReference>
<dbReference type="GO" id="GO:0006508">
    <property type="term" value="P:proteolysis"/>
    <property type="evidence" value="ECO:0007669"/>
    <property type="project" value="UniProtKB-KW"/>
</dbReference>
<gene>
    <name evidence="4" type="ORF">HNR71_001870</name>
    <name evidence="5" type="ORF">HPO96_22910</name>
</gene>
<feature type="transmembrane region" description="Helical" evidence="2">
    <location>
        <begin position="190"/>
        <end position="210"/>
    </location>
</feature>
<evidence type="ECO:0000256" key="2">
    <source>
        <dbReference type="SAM" id="Phobius"/>
    </source>
</evidence>
<dbReference type="InterPro" id="IPR025403">
    <property type="entry name" value="TgpA-like_C"/>
</dbReference>
<comment type="caution">
    <text evidence="5">The sequence shown here is derived from an EMBL/GenBank/DDBJ whole genome shotgun (WGS) entry which is preliminary data.</text>
</comment>
<dbReference type="Pfam" id="PF11992">
    <property type="entry name" value="TgpA_N"/>
    <property type="match status" value="1"/>
</dbReference>
<accession>A0A7Y4L2G7</accession>
<keyword evidence="6" id="KW-1185">Reference proteome</keyword>
<dbReference type="EMBL" id="JABJRC010000005">
    <property type="protein sequence ID" value="NOL43102.1"/>
    <property type="molecule type" value="Genomic_DNA"/>
</dbReference>
<keyword evidence="2" id="KW-0472">Membrane</keyword>
<evidence type="ECO:0000256" key="1">
    <source>
        <dbReference type="SAM" id="MobiDB-lite"/>
    </source>
</evidence>
<dbReference type="PANTHER" id="PTHR42736:SF1">
    <property type="entry name" value="PROTEIN-GLUTAMINE GAMMA-GLUTAMYLTRANSFERASE"/>
    <property type="match status" value="1"/>
</dbReference>
<dbReference type="InterPro" id="IPR038765">
    <property type="entry name" value="Papain-like_cys_pep_sf"/>
</dbReference>
<dbReference type="EMBL" id="JACHKF010000001">
    <property type="protein sequence ID" value="MBB6566233.1"/>
    <property type="molecule type" value="Genomic_DNA"/>
</dbReference>
<feature type="region of interest" description="Disordered" evidence="1">
    <location>
        <begin position="509"/>
        <end position="555"/>
    </location>
</feature>
<dbReference type="InterPro" id="IPR002931">
    <property type="entry name" value="Transglutaminase-like"/>
</dbReference>
<feature type="transmembrane region" description="Helical" evidence="2">
    <location>
        <begin position="563"/>
        <end position="584"/>
    </location>
</feature>
<dbReference type="InterPro" id="IPR021878">
    <property type="entry name" value="TgpA_N"/>
</dbReference>
<feature type="domain" description="Transglutaminase-like" evidence="3">
    <location>
        <begin position="438"/>
        <end position="509"/>
    </location>
</feature>
<evidence type="ECO:0000313" key="6">
    <source>
        <dbReference type="Proteomes" id="UP000534306"/>
    </source>
</evidence>
<dbReference type="RefSeq" id="WP_171675748.1">
    <property type="nucleotide sequence ID" value="NZ_BAAAGT010000010.1"/>
</dbReference>
<feature type="transmembrane region" description="Helical" evidence="2">
    <location>
        <begin position="113"/>
        <end position="131"/>
    </location>
</feature>
<dbReference type="Pfam" id="PF01841">
    <property type="entry name" value="Transglut_core"/>
    <property type="match status" value="1"/>
</dbReference>
<dbReference type="InterPro" id="IPR052901">
    <property type="entry name" value="Bact_TGase-like"/>
</dbReference>
<feature type="transmembrane region" description="Helical" evidence="2">
    <location>
        <begin position="162"/>
        <end position="178"/>
    </location>
</feature>
<dbReference type="Gene3D" id="3.10.620.30">
    <property type="match status" value="1"/>
</dbReference>
<organism evidence="5 6">
    <name type="scientific">Kribbella sandramycini</name>
    <dbReference type="NCBI Taxonomy" id="60450"/>
    <lineage>
        <taxon>Bacteria</taxon>
        <taxon>Bacillati</taxon>
        <taxon>Actinomycetota</taxon>
        <taxon>Actinomycetes</taxon>
        <taxon>Propionibacteriales</taxon>
        <taxon>Kribbellaceae</taxon>
        <taxon>Kribbella</taxon>
    </lineage>
</organism>
<proteinExistence type="predicted"/>
<keyword evidence="2" id="KW-0812">Transmembrane</keyword>
<dbReference type="SMART" id="SM00460">
    <property type="entry name" value="TGc"/>
    <property type="match status" value="1"/>
</dbReference>
<feature type="transmembrane region" description="Helical" evidence="2">
    <location>
        <begin position="58"/>
        <end position="81"/>
    </location>
</feature>
<evidence type="ECO:0000313" key="4">
    <source>
        <dbReference type="EMBL" id="MBB6566233.1"/>
    </source>
</evidence>
<evidence type="ECO:0000313" key="7">
    <source>
        <dbReference type="Proteomes" id="UP000553957"/>
    </source>
</evidence>
<dbReference type="SUPFAM" id="SSF54001">
    <property type="entry name" value="Cysteine proteinases"/>
    <property type="match status" value="1"/>
</dbReference>
<keyword evidence="4" id="KW-0378">Hydrolase</keyword>
<dbReference type="Proteomes" id="UP000534306">
    <property type="component" value="Unassembled WGS sequence"/>
</dbReference>
<dbReference type="GO" id="GO:0008233">
    <property type="term" value="F:peptidase activity"/>
    <property type="evidence" value="ECO:0007669"/>
    <property type="project" value="UniProtKB-KW"/>
</dbReference>
<evidence type="ECO:0000313" key="5">
    <source>
        <dbReference type="EMBL" id="NOL43102.1"/>
    </source>
</evidence>
<dbReference type="Proteomes" id="UP000553957">
    <property type="component" value="Unassembled WGS sequence"/>
</dbReference>
<keyword evidence="4" id="KW-0645">Protease</keyword>
<protein>
    <submittedName>
        <fullName evidence="5">DUF4129 domain-containing protein</fullName>
    </submittedName>
    <submittedName>
        <fullName evidence="4">Transglutaminase-like putative cysteine protease</fullName>
    </submittedName>
</protein>
<reference evidence="5 6" key="1">
    <citation type="submission" date="2020-05" db="EMBL/GenBank/DDBJ databases">
        <title>Genome sequence of Kribbella sandramycini ATCC 39419.</title>
        <authorList>
            <person name="Maclea K.S."/>
            <person name="Fair J.L."/>
        </authorList>
    </citation>
    <scope>NUCLEOTIDE SEQUENCE [LARGE SCALE GENOMIC DNA]</scope>
    <source>
        <strain evidence="5 6">ATCC 39419</strain>
    </source>
</reference>
<dbReference type="PANTHER" id="PTHR42736">
    <property type="entry name" value="PROTEIN-GLUTAMINE GAMMA-GLUTAMYLTRANSFERASE"/>
    <property type="match status" value="1"/>
</dbReference>
<name>A0A7Y4L2G7_9ACTN</name>
<dbReference type="AlphaFoldDB" id="A0A7Y4L2G7"/>
<feature type="compositionally biased region" description="Polar residues" evidence="1">
    <location>
        <begin position="514"/>
        <end position="530"/>
    </location>
</feature>
<evidence type="ECO:0000259" key="3">
    <source>
        <dbReference type="SMART" id="SM00460"/>
    </source>
</evidence>
<keyword evidence="2" id="KW-1133">Transmembrane helix</keyword>
<sequence>MRRRTVAVLGGVLLGGLCFAPVFGAAHLWLPAALICVAALIVTECCRRWPALATWRPLLMIGAGLLPIIESVLWATTWFGVPTLATFRALGSGLSAWRLTLESTWPARPEPELLIFVPLLLLVACVLAVELVDRAPPLFAFAPAIGVLGVSQLYVAATGLNAVLIAVGLGLLLVALLIPDHFEYRKVMPWATTAAVTLFAVICGLIVSGIDPHGRTPYSLQRVQSATAPAARQASPLDEVASRLSPESRDKVAFRYQSPQPVERWRLVALDNFDGANWTTNHPVLRMGSRLALGPEVRVPTLPQHAMIRPDDLDGPWLPGQLLPETVSNVTDPQVEPIGGTLVAAQQPTHYNLTWAEPEVDADYLKAAGIDANAPGGLSDLGPVPPEIANLQPLEGRRATFQTAVALEKYFRDNHKLADEKSTPPTGYSWPQLTTFLAKPGTVGSSEQFAAGYVALARQNAIPARLVVGFRTPAEPDADGWYTVRNSDAYAWPEVAVAGVGWWPLDPAQGAARGSTSPTGATSITDQVRQSVPPVKEIKDPDVPPPTGDETDESASTGLHVPLGLIFGVLATLLVLWLLGVPLLKQLRAQRRRRRSGSAAVVGAWAEARDRLRAHGVPVTPGMTVRDLAHAARELPDTGPALANVAQAVDHALWSGGPATPDIAQQAWSGVHAVRRALRSRPWLDRLQAALELRTLLPGLRKSG</sequence>
<reference evidence="4 7" key="2">
    <citation type="submission" date="2020-08" db="EMBL/GenBank/DDBJ databases">
        <title>Sequencing the genomes of 1000 actinobacteria strains.</title>
        <authorList>
            <person name="Klenk H.-P."/>
        </authorList>
    </citation>
    <scope>NUCLEOTIDE SEQUENCE [LARGE SCALE GENOMIC DNA]</scope>
    <source>
        <strain evidence="4 7">DSM 15626</strain>
    </source>
</reference>